<comment type="caution">
    <text evidence="1">The sequence shown here is derived from an EMBL/GenBank/DDBJ whole genome shotgun (WGS) entry which is preliminary data.</text>
</comment>
<organism evidence="1 2">
    <name type="scientific">Actinomadura namibiensis</name>
    <dbReference type="NCBI Taxonomy" id="182080"/>
    <lineage>
        <taxon>Bacteria</taxon>
        <taxon>Bacillati</taxon>
        <taxon>Actinomycetota</taxon>
        <taxon>Actinomycetes</taxon>
        <taxon>Streptosporangiales</taxon>
        <taxon>Thermomonosporaceae</taxon>
        <taxon>Actinomadura</taxon>
    </lineage>
</organism>
<keyword evidence="2" id="KW-1185">Reference proteome</keyword>
<protein>
    <submittedName>
        <fullName evidence="1">Uncharacterized protein</fullName>
    </submittedName>
</protein>
<name>A0A7W3LLG0_ACTNM</name>
<accession>A0A7W3LLG0</accession>
<evidence type="ECO:0000313" key="2">
    <source>
        <dbReference type="Proteomes" id="UP000572680"/>
    </source>
</evidence>
<sequence length="31" mass="3251">MTFPLVVVVRGVVEAPGRGREAAAPEGVWIS</sequence>
<dbReference type="EMBL" id="JACJIA010000002">
    <property type="protein sequence ID" value="MBA8950299.1"/>
    <property type="molecule type" value="Genomic_DNA"/>
</dbReference>
<dbReference type="Proteomes" id="UP000572680">
    <property type="component" value="Unassembled WGS sequence"/>
</dbReference>
<reference evidence="1 2" key="1">
    <citation type="submission" date="2020-08" db="EMBL/GenBank/DDBJ databases">
        <title>Genomic Encyclopedia of Type Strains, Phase IV (KMG-IV): sequencing the most valuable type-strain genomes for metagenomic binning, comparative biology and taxonomic classification.</title>
        <authorList>
            <person name="Goeker M."/>
        </authorList>
    </citation>
    <scope>NUCLEOTIDE SEQUENCE [LARGE SCALE GENOMIC DNA]</scope>
    <source>
        <strain evidence="1 2">DSM 44197</strain>
    </source>
</reference>
<dbReference type="AlphaFoldDB" id="A0A7W3LLG0"/>
<gene>
    <name evidence="1" type="ORF">HNR61_001912</name>
</gene>
<proteinExistence type="predicted"/>
<evidence type="ECO:0000313" key="1">
    <source>
        <dbReference type="EMBL" id="MBA8950299.1"/>
    </source>
</evidence>